<dbReference type="EMBL" id="CT868681">
    <property type="protein sequence ID" value="CAK95091.1"/>
    <property type="molecule type" value="Genomic_DNA"/>
</dbReference>
<dbReference type="GeneID" id="5008631"/>
<dbReference type="Pfam" id="PF02518">
    <property type="entry name" value="HATPase_c"/>
    <property type="match status" value="1"/>
</dbReference>
<protein>
    <recommendedName>
        <fullName evidence="8">Response regulatory domain-containing protein</fullName>
    </recommendedName>
</protein>
<name>A0EIF0_PARTE</name>
<evidence type="ECO:0000313" key="6">
    <source>
        <dbReference type="EMBL" id="CAK95091.1"/>
    </source>
</evidence>
<feature type="domain" description="Histidine kinase" evidence="4">
    <location>
        <begin position="309"/>
        <end position="529"/>
    </location>
</feature>
<keyword evidence="3" id="KW-0472">Membrane</keyword>
<dbReference type="OMA" id="NEVGMDY"/>
<dbReference type="OrthoDB" id="288899at2759"/>
<keyword evidence="3" id="KW-1133">Transmembrane helix</keyword>
<evidence type="ECO:0008006" key="8">
    <source>
        <dbReference type="Google" id="ProtNLM"/>
    </source>
</evidence>
<dbReference type="SUPFAM" id="SSF55874">
    <property type="entry name" value="ATPase domain of HSP90 chaperone/DNA topoisomerase II/histidine kinase"/>
    <property type="match status" value="1"/>
</dbReference>
<keyword evidence="3" id="KW-0812">Transmembrane</keyword>
<evidence type="ECO:0000256" key="1">
    <source>
        <dbReference type="ARBA" id="ARBA00022553"/>
    </source>
</evidence>
<dbReference type="PANTHER" id="PTHR43719">
    <property type="entry name" value="TWO-COMPONENT HISTIDINE KINASE"/>
    <property type="match status" value="1"/>
</dbReference>
<gene>
    <name evidence="6" type="ORF">GSPATT00027420001</name>
</gene>
<dbReference type="InterPro" id="IPR036097">
    <property type="entry name" value="HisK_dim/P_sf"/>
</dbReference>
<proteinExistence type="predicted"/>
<organism evidence="6 7">
    <name type="scientific">Paramecium tetraurelia</name>
    <dbReference type="NCBI Taxonomy" id="5888"/>
    <lineage>
        <taxon>Eukaryota</taxon>
        <taxon>Sar</taxon>
        <taxon>Alveolata</taxon>
        <taxon>Ciliophora</taxon>
        <taxon>Intramacronucleata</taxon>
        <taxon>Oligohymenophorea</taxon>
        <taxon>Peniculida</taxon>
        <taxon>Parameciidae</taxon>
        <taxon>Paramecium</taxon>
    </lineage>
</organism>
<dbReference type="Gene3D" id="1.10.287.130">
    <property type="match status" value="1"/>
</dbReference>
<dbReference type="HOGENOM" id="CLU_013339_0_0_1"/>
<dbReference type="STRING" id="5888.A0EIF0"/>
<reference evidence="6 7" key="1">
    <citation type="journal article" date="2006" name="Nature">
        <title>Global trends of whole-genome duplications revealed by the ciliate Paramecium tetraurelia.</title>
        <authorList>
            <consortium name="Genoscope"/>
            <person name="Aury J.-M."/>
            <person name="Jaillon O."/>
            <person name="Duret L."/>
            <person name="Noel B."/>
            <person name="Jubin C."/>
            <person name="Porcel B.M."/>
            <person name="Segurens B."/>
            <person name="Daubin V."/>
            <person name="Anthouard V."/>
            <person name="Aiach N."/>
            <person name="Arnaiz O."/>
            <person name="Billaut A."/>
            <person name="Beisson J."/>
            <person name="Blanc I."/>
            <person name="Bouhouche K."/>
            <person name="Camara F."/>
            <person name="Duharcourt S."/>
            <person name="Guigo R."/>
            <person name="Gogendeau D."/>
            <person name="Katinka M."/>
            <person name="Keller A.-M."/>
            <person name="Kissmehl R."/>
            <person name="Klotz C."/>
            <person name="Koll F."/>
            <person name="Le Moue A."/>
            <person name="Lepere C."/>
            <person name="Malinsky S."/>
            <person name="Nowacki M."/>
            <person name="Nowak J.K."/>
            <person name="Plattner H."/>
            <person name="Poulain J."/>
            <person name="Ruiz F."/>
            <person name="Serrano V."/>
            <person name="Zagulski M."/>
            <person name="Dessen P."/>
            <person name="Betermier M."/>
            <person name="Weissenbach J."/>
            <person name="Scarpelli C."/>
            <person name="Schachter V."/>
            <person name="Sperling L."/>
            <person name="Meyer E."/>
            <person name="Cohen J."/>
            <person name="Wincker P."/>
        </authorList>
    </citation>
    <scope>NUCLEOTIDE SEQUENCE [LARGE SCALE GENOMIC DNA]</scope>
    <source>
        <strain evidence="6 7">Stock d4-2</strain>
    </source>
</reference>
<dbReference type="AlphaFoldDB" id="A0EIF0"/>
<dbReference type="KEGG" id="ptm:GSPATT00027420001"/>
<dbReference type="SMART" id="SM00387">
    <property type="entry name" value="HATPase_c"/>
    <property type="match status" value="1"/>
</dbReference>
<dbReference type="SUPFAM" id="SSF52172">
    <property type="entry name" value="CheY-like"/>
    <property type="match status" value="1"/>
</dbReference>
<dbReference type="SMART" id="SM00448">
    <property type="entry name" value="REC"/>
    <property type="match status" value="1"/>
</dbReference>
<dbReference type="GO" id="GO:0000155">
    <property type="term" value="F:phosphorelay sensor kinase activity"/>
    <property type="evidence" value="ECO:0007669"/>
    <property type="project" value="InterPro"/>
</dbReference>
<feature type="transmembrane region" description="Helical" evidence="3">
    <location>
        <begin position="12"/>
        <end position="37"/>
    </location>
</feature>
<keyword evidence="1 2" id="KW-0597">Phosphoprotein</keyword>
<dbReference type="InterPro" id="IPR005467">
    <property type="entry name" value="His_kinase_dom"/>
</dbReference>
<evidence type="ECO:0000259" key="4">
    <source>
        <dbReference type="PROSITE" id="PS50109"/>
    </source>
</evidence>
<evidence type="ECO:0000256" key="2">
    <source>
        <dbReference type="PROSITE-ProRule" id="PRU00169"/>
    </source>
</evidence>
<dbReference type="SUPFAM" id="SSF47384">
    <property type="entry name" value="Homodimeric domain of signal transducing histidine kinase"/>
    <property type="match status" value="1"/>
</dbReference>
<dbReference type="PROSITE" id="PS50109">
    <property type="entry name" value="HIS_KIN"/>
    <property type="match status" value="1"/>
</dbReference>
<dbReference type="PANTHER" id="PTHR43719:SF28">
    <property type="entry name" value="PEROXIDE STRESS-ACTIVATED HISTIDINE KINASE MAK1-RELATED"/>
    <property type="match status" value="1"/>
</dbReference>
<dbReference type="InterPro" id="IPR050956">
    <property type="entry name" value="2C_system_His_kinase"/>
</dbReference>
<evidence type="ECO:0000313" key="7">
    <source>
        <dbReference type="Proteomes" id="UP000000600"/>
    </source>
</evidence>
<evidence type="ECO:0000256" key="3">
    <source>
        <dbReference type="SAM" id="Phobius"/>
    </source>
</evidence>
<dbReference type="Proteomes" id="UP000000600">
    <property type="component" value="Unassembled WGS sequence"/>
</dbReference>
<feature type="modified residue" description="4-aspartylphosphate" evidence="2">
    <location>
        <position position="679"/>
    </location>
</feature>
<dbReference type="CDD" id="cd17546">
    <property type="entry name" value="REC_hyHK_CKI1_RcsC-like"/>
    <property type="match status" value="1"/>
</dbReference>
<dbReference type="PROSITE" id="PS50110">
    <property type="entry name" value="RESPONSE_REGULATORY"/>
    <property type="match status" value="1"/>
</dbReference>
<keyword evidence="7" id="KW-1185">Reference proteome</keyword>
<dbReference type="Gene3D" id="3.40.50.2300">
    <property type="match status" value="1"/>
</dbReference>
<evidence type="ECO:0000259" key="5">
    <source>
        <dbReference type="PROSITE" id="PS50110"/>
    </source>
</evidence>
<dbReference type="eggNOG" id="KOG0519">
    <property type="taxonomic scope" value="Eukaryota"/>
</dbReference>
<dbReference type="InterPro" id="IPR001789">
    <property type="entry name" value="Sig_transdc_resp-reg_receiver"/>
</dbReference>
<sequence length="752" mass="87080">MEPIDQRIFEWFTINMIIIDFLYIVGIGGASLAEYFFDLQRSYQVYAMISSLGVLSMWFGWRFKRRNFKNDRIELLILLLVGNSLRTIGSTHISEMYFALFPKRLLYIIPIQNHQHPKKMFLCMPFIAVVVSAKLEFSYEHTLVGYAFILMAWLSINRSAEKVRQVSKNHSYSKTWINPSDSLIISQNDKYDLVVTRQGKMVSQTSEQQKLLGSDDPVAIQQILKEIVIHKLNKQFKKYKIGTLLQLIETADLIKCKVLDCSAPFGDNYMIELALINDNVGLRFHDMFELRDYWERKVTKQLMNQLFRSFSHEFSTSLNCIRILAENAIEDIDDDYIVNTCIQPILNSCYILNSIVQDVRDFSLILSKNFILTIQIQNIYLLIHEVSELYRQQLNMKGVQLNVKMNECQIHTDGQRFKQVLNNLLSNAQKFTFSGSVNIDVQEQIIHDQSFIKVSVQDTGSGMDQNTQNRLQEFLKQPHKRKSNLNFGLGLMISNTICNGLSPNYESGIHFQSNNKTGTTFWFYLEDLKTMDLPDVVSRRTIKYSKIHSSGRSFLEQSFIISPSDKKRQSSFTFSLKGKQKLIEKQSENFSEPDDVICAPYVFREGPKKPKKQKYSIDQVVSEYAEERAKILIVDDEFVNIYALTTMLSRLNIKCDSAHNGKEGLEKFKKENYQVILMDIEMPIMNGIQATQQILEFCRSADLDPPIIIAQTAYTDMQTKQMCNEVGMDYFLQKPISTIEIKQILQTIQIAL</sequence>
<feature type="domain" description="Response regulatory" evidence="5">
    <location>
        <begin position="630"/>
        <end position="749"/>
    </location>
</feature>
<dbReference type="InterPro" id="IPR036890">
    <property type="entry name" value="HATPase_C_sf"/>
</dbReference>
<dbReference type="Pfam" id="PF00072">
    <property type="entry name" value="Response_reg"/>
    <property type="match status" value="1"/>
</dbReference>
<accession>A0EIF0</accession>
<dbReference type="InterPro" id="IPR003594">
    <property type="entry name" value="HATPase_dom"/>
</dbReference>
<dbReference type="RefSeq" id="XP_001462464.1">
    <property type="nucleotide sequence ID" value="XM_001462427.1"/>
</dbReference>
<dbReference type="InParanoid" id="A0EIF0"/>
<feature type="transmembrane region" description="Helical" evidence="3">
    <location>
        <begin position="43"/>
        <end position="61"/>
    </location>
</feature>
<dbReference type="Gene3D" id="3.30.565.10">
    <property type="entry name" value="Histidine kinase-like ATPase, C-terminal domain"/>
    <property type="match status" value="1"/>
</dbReference>
<dbReference type="InterPro" id="IPR011006">
    <property type="entry name" value="CheY-like_superfamily"/>
</dbReference>